<dbReference type="Proteomes" id="UP000030635">
    <property type="component" value="Chromosome"/>
</dbReference>
<reference evidence="2 3" key="1">
    <citation type="journal article" date="2015" name="Infect. Genet. Evol.">
        <title>Genomic sequences of six botulinum neurotoxin-producing strains representing three clostridial species illustrate the mobility and diversity of botulinum neurotoxin genes.</title>
        <authorList>
            <person name="Smith T.J."/>
            <person name="Hill K.K."/>
            <person name="Xie G."/>
            <person name="Foley B.T."/>
            <person name="Williamson C.H."/>
            <person name="Foster J.T."/>
            <person name="Johnson S.L."/>
            <person name="Chertkov O."/>
            <person name="Teshima H."/>
            <person name="Gibbons H.S."/>
            <person name="Johnsky L.A."/>
            <person name="Karavis M.A."/>
            <person name="Smith L.A."/>
        </authorList>
    </citation>
    <scope>NUCLEOTIDE SEQUENCE [LARGE SCALE GENOMIC DNA]</scope>
    <source>
        <strain evidence="2">Sullivan</strain>
    </source>
</reference>
<accession>A0A0A7FWC2</accession>
<keyword evidence="1" id="KW-0472">Membrane</keyword>
<proteinExistence type="predicted"/>
<sequence>MNKLDIAIAMNMINLKCLIMVVFVCGLFTFIKGILKSLNLHAKAILINKCSNFIFIFGCTSISIMLIISFMMVFK</sequence>
<dbReference type="AlphaFoldDB" id="A0A0A7FWC2"/>
<gene>
    <name evidence="2" type="ORF">U729_1728</name>
</gene>
<protein>
    <submittedName>
        <fullName evidence="2">Putative membrane protein</fullName>
    </submittedName>
</protein>
<dbReference type="KEGG" id="cbv:U729_1728"/>
<evidence type="ECO:0000313" key="3">
    <source>
        <dbReference type="Proteomes" id="UP000030635"/>
    </source>
</evidence>
<feature type="transmembrane region" description="Helical" evidence="1">
    <location>
        <begin position="52"/>
        <end position="74"/>
    </location>
</feature>
<dbReference type="HOGENOM" id="CLU_2664522_0_0_9"/>
<evidence type="ECO:0000313" key="2">
    <source>
        <dbReference type="EMBL" id="AIY83225.1"/>
    </source>
</evidence>
<dbReference type="EMBL" id="CP006905">
    <property type="protein sequence ID" value="AIY83225.1"/>
    <property type="molecule type" value="Genomic_DNA"/>
</dbReference>
<name>A0A0A7FWC2_9CLOT</name>
<evidence type="ECO:0000256" key="1">
    <source>
        <dbReference type="SAM" id="Phobius"/>
    </source>
</evidence>
<keyword evidence="3" id="KW-1185">Reference proteome</keyword>
<dbReference type="STRING" id="1561.NPD11_1290"/>
<keyword evidence="1" id="KW-1133">Transmembrane helix</keyword>
<feature type="transmembrane region" description="Helical" evidence="1">
    <location>
        <begin position="6"/>
        <end position="31"/>
    </location>
</feature>
<organism evidence="2 3">
    <name type="scientific">Clostridium baratii str. Sullivan</name>
    <dbReference type="NCBI Taxonomy" id="1415775"/>
    <lineage>
        <taxon>Bacteria</taxon>
        <taxon>Bacillati</taxon>
        <taxon>Bacillota</taxon>
        <taxon>Clostridia</taxon>
        <taxon>Eubacteriales</taxon>
        <taxon>Clostridiaceae</taxon>
        <taxon>Clostridium</taxon>
    </lineage>
</organism>
<dbReference type="RefSeq" id="WP_039313698.1">
    <property type="nucleotide sequence ID" value="NZ_CP006905.1"/>
</dbReference>
<keyword evidence="1" id="KW-0812">Transmembrane</keyword>